<evidence type="ECO:0000313" key="3">
    <source>
        <dbReference type="Proteomes" id="UP000628079"/>
    </source>
</evidence>
<reference evidence="2" key="2">
    <citation type="submission" date="2020-09" db="EMBL/GenBank/DDBJ databases">
        <authorList>
            <person name="Sun Q."/>
            <person name="Zhou Y."/>
        </authorList>
    </citation>
    <scope>NUCLEOTIDE SEQUENCE</scope>
    <source>
        <strain evidence="2">CGMCC 1.10749</strain>
    </source>
</reference>
<feature type="region of interest" description="Disordered" evidence="1">
    <location>
        <begin position="13"/>
        <end position="62"/>
    </location>
</feature>
<protein>
    <submittedName>
        <fullName evidence="2">Uncharacterized protein</fullName>
    </submittedName>
</protein>
<comment type="caution">
    <text evidence="2">The sequence shown here is derived from an EMBL/GenBank/DDBJ whole genome shotgun (WGS) entry which is preliminary data.</text>
</comment>
<evidence type="ECO:0000256" key="1">
    <source>
        <dbReference type="SAM" id="MobiDB-lite"/>
    </source>
</evidence>
<dbReference type="AlphaFoldDB" id="A0A8H9FR31"/>
<name>A0A8H9FR31_9MICO</name>
<dbReference type="Proteomes" id="UP000628079">
    <property type="component" value="Unassembled WGS sequence"/>
</dbReference>
<evidence type="ECO:0000313" key="2">
    <source>
        <dbReference type="EMBL" id="GGB73983.1"/>
    </source>
</evidence>
<dbReference type="EMBL" id="BMEA01000001">
    <property type="protein sequence ID" value="GGB73983.1"/>
    <property type="molecule type" value="Genomic_DNA"/>
</dbReference>
<sequence>MLYQLSHCPRNAPAGKVVPEVTTGTPKHGAITEGTAYGTPRSDAKPSDRGATVLVGQRSGTPPKSIRWFEGVNSVLTQPPFTRVCPFQPKM</sequence>
<reference evidence="2" key="1">
    <citation type="journal article" date="2014" name="Int. J. Syst. Evol. Microbiol.">
        <title>Complete genome sequence of Corynebacterium casei LMG S-19264T (=DSM 44701T), isolated from a smear-ripened cheese.</title>
        <authorList>
            <consortium name="US DOE Joint Genome Institute (JGI-PGF)"/>
            <person name="Walter F."/>
            <person name="Albersmeier A."/>
            <person name="Kalinowski J."/>
            <person name="Ruckert C."/>
        </authorList>
    </citation>
    <scope>NUCLEOTIDE SEQUENCE</scope>
    <source>
        <strain evidence="2">CGMCC 1.10749</strain>
    </source>
</reference>
<organism evidence="2 3">
    <name type="scientific">Knoellia flava</name>
    <dbReference type="NCBI Taxonomy" id="913969"/>
    <lineage>
        <taxon>Bacteria</taxon>
        <taxon>Bacillati</taxon>
        <taxon>Actinomycetota</taxon>
        <taxon>Actinomycetes</taxon>
        <taxon>Micrococcales</taxon>
        <taxon>Intrasporangiaceae</taxon>
        <taxon>Knoellia</taxon>
    </lineage>
</organism>
<gene>
    <name evidence="2" type="ORF">GCM10011314_11790</name>
</gene>
<accession>A0A8H9FR31</accession>
<proteinExistence type="predicted"/>